<reference evidence="3" key="1">
    <citation type="journal article" date="2020" name="Stud. Mycol.">
        <title>101 Dothideomycetes genomes: a test case for predicting lifestyles and emergence of pathogens.</title>
        <authorList>
            <person name="Haridas S."/>
            <person name="Albert R."/>
            <person name="Binder M."/>
            <person name="Bloem J."/>
            <person name="Labutti K."/>
            <person name="Salamov A."/>
            <person name="Andreopoulos B."/>
            <person name="Baker S."/>
            <person name="Barry K."/>
            <person name="Bills G."/>
            <person name="Bluhm B."/>
            <person name="Cannon C."/>
            <person name="Castanera R."/>
            <person name="Culley D."/>
            <person name="Daum C."/>
            <person name="Ezra D."/>
            <person name="Gonzalez J."/>
            <person name="Henrissat B."/>
            <person name="Kuo A."/>
            <person name="Liang C."/>
            <person name="Lipzen A."/>
            <person name="Lutzoni F."/>
            <person name="Magnuson J."/>
            <person name="Mondo S."/>
            <person name="Nolan M."/>
            <person name="Ohm R."/>
            <person name="Pangilinan J."/>
            <person name="Park H.-J."/>
            <person name="Ramirez L."/>
            <person name="Alfaro M."/>
            <person name="Sun H."/>
            <person name="Tritt A."/>
            <person name="Yoshinaga Y."/>
            <person name="Zwiers L.-H."/>
            <person name="Turgeon B."/>
            <person name="Goodwin S."/>
            <person name="Spatafora J."/>
            <person name="Crous P."/>
            <person name="Grigoriev I."/>
        </authorList>
    </citation>
    <scope>NUCLEOTIDE SEQUENCE</scope>
    <source>
        <strain evidence="3">SCOH1-5</strain>
    </source>
</reference>
<evidence type="ECO:0000313" key="4">
    <source>
        <dbReference type="Proteomes" id="UP000799539"/>
    </source>
</evidence>
<evidence type="ECO:0000256" key="1">
    <source>
        <dbReference type="SAM" id="MobiDB-lite"/>
    </source>
</evidence>
<dbReference type="AlphaFoldDB" id="A0A6A6FCL8"/>
<dbReference type="Proteomes" id="UP000799539">
    <property type="component" value="Unassembled WGS sequence"/>
</dbReference>
<organism evidence="3 4">
    <name type="scientific">Cercospora zeae-maydis SCOH1-5</name>
    <dbReference type="NCBI Taxonomy" id="717836"/>
    <lineage>
        <taxon>Eukaryota</taxon>
        <taxon>Fungi</taxon>
        <taxon>Dikarya</taxon>
        <taxon>Ascomycota</taxon>
        <taxon>Pezizomycotina</taxon>
        <taxon>Dothideomycetes</taxon>
        <taxon>Dothideomycetidae</taxon>
        <taxon>Mycosphaerellales</taxon>
        <taxon>Mycosphaerellaceae</taxon>
        <taxon>Cercospora</taxon>
    </lineage>
</organism>
<feature type="compositionally biased region" description="Basic and acidic residues" evidence="1">
    <location>
        <begin position="105"/>
        <end position="131"/>
    </location>
</feature>
<accession>A0A6A6FCL8</accession>
<feature type="chain" id="PRO_5025390596" evidence="2">
    <location>
        <begin position="23"/>
        <end position="181"/>
    </location>
</feature>
<feature type="signal peptide" evidence="2">
    <location>
        <begin position="1"/>
        <end position="22"/>
    </location>
</feature>
<evidence type="ECO:0000256" key="2">
    <source>
        <dbReference type="SAM" id="SignalP"/>
    </source>
</evidence>
<gene>
    <name evidence="3" type="ORF">CERZMDRAFT_98872</name>
</gene>
<sequence length="181" mass="18612">MVSSRLAVLLATTLLASNSVVAQDTTATSSAPSTAPTGVPTEVTSCHSHSDGYYCFEGESEWKVSSEIADEDQAPEEYTACTAGENENTIQCNDASGAQVTLVRDGEEEHDHDHDSGDQINHDHDHSHAEESASGSASPTANPSATGVAAETSETAAGNAGNAVIPAAGMSLMALFAYLLV</sequence>
<proteinExistence type="predicted"/>
<dbReference type="EMBL" id="ML992678">
    <property type="protein sequence ID" value="KAF2211141.1"/>
    <property type="molecule type" value="Genomic_DNA"/>
</dbReference>
<keyword evidence="2" id="KW-0732">Signal</keyword>
<protein>
    <submittedName>
        <fullName evidence="3">Uncharacterized protein</fullName>
    </submittedName>
</protein>
<evidence type="ECO:0000313" key="3">
    <source>
        <dbReference type="EMBL" id="KAF2211141.1"/>
    </source>
</evidence>
<keyword evidence="4" id="KW-1185">Reference proteome</keyword>
<feature type="region of interest" description="Disordered" evidence="1">
    <location>
        <begin position="105"/>
        <end position="153"/>
    </location>
</feature>
<dbReference type="OrthoDB" id="3649963at2759"/>
<name>A0A6A6FCL8_9PEZI</name>